<name>A0A0G0NDE8_9BACT</name>
<reference evidence="2 3" key="1">
    <citation type="journal article" date="2015" name="Nature">
        <title>rRNA introns, odd ribosomes, and small enigmatic genomes across a large radiation of phyla.</title>
        <authorList>
            <person name="Brown C.T."/>
            <person name="Hug L.A."/>
            <person name="Thomas B.C."/>
            <person name="Sharon I."/>
            <person name="Castelle C.J."/>
            <person name="Singh A."/>
            <person name="Wilkins M.J."/>
            <person name="Williams K.H."/>
            <person name="Banfield J.F."/>
        </authorList>
    </citation>
    <scope>NUCLEOTIDE SEQUENCE [LARGE SCALE GENOMIC DNA]</scope>
</reference>
<evidence type="ECO:0000313" key="2">
    <source>
        <dbReference type="EMBL" id="KKR10841.1"/>
    </source>
</evidence>
<evidence type="ECO:0000256" key="1">
    <source>
        <dbReference type="SAM" id="MobiDB-lite"/>
    </source>
</evidence>
<comment type="caution">
    <text evidence="2">The sequence shown here is derived from an EMBL/GenBank/DDBJ whole genome shotgun (WGS) entry which is preliminary data.</text>
</comment>
<accession>A0A0G0NDE8</accession>
<dbReference type="EMBL" id="LBWP01000014">
    <property type="protein sequence ID" value="KKR10841.1"/>
    <property type="molecule type" value="Genomic_DNA"/>
</dbReference>
<feature type="compositionally biased region" description="Basic and acidic residues" evidence="1">
    <location>
        <begin position="50"/>
        <end position="62"/>
    </location>
</feature>
<evidence type="ECO:0000313" key="3">
    <source>
        <dbReference type="Proteomes" id="UP000034246"/>
    </source>
</evidence>
<gene>
    <name evidence="2" type="ORF">UT39_C0014G0030</name>
</gene>
<dbReference type="AlphaFoldDB" id="A0A0G0NDE8"/>
<organism evidence="2 3">
    <name type="scientific">Candidatus Woesebacteria bacterium GW2011_GWA1_39_21</name>
    <dbReference type="NCBI Taxonomy" id="1618550"/>
    <lineage>
        <taxon>Bacteria</taxon>
        <taxon>Candidatus Woeseibacteriota</taxon>
    </lineage>
</organism>
<feature type="region of interest" description="Disordered" evidence="1">
    <location>
        <begin position="39"/>
        <end position="71"/>
    </location>
</feature>
<sequence>MTPDLYVPRYLPRRSRFSPGIEFVPGDLGRELPRRAERVKNLQQGQPKEVGGKVVDKGKGSETEQTPAAGK</sequence>
<dbReference type="Proteomes" id="UP000034246">
    <property type="component" value="Unassembled WGS sequence"/>
</dbReference>
<protein>
    <submittedName>
        <fullName evidence="2">Uncharacterized protein</fullName>
    </submittedName>
</protein>
<proteinExistence type="predicted"/>